<keyword evidence="3" id="KW-0804">Transcription</keyword>
<evidence type="ECO:0000259" key="5">
    <source>
        <dbReference type="PROSITE" id="PS50977"/>
    </source>
</evidence>
<dbReference type="EMBL" id="LK996017">
    <property type="protein sequence ID" value="CDX04872.1"/>
    <property type="molecule type" value="Genomic_DNA"/>
</dbReference>
<proteinExistence type="predicted"/>
<dbReference type="GO" id="GO:0003700">
    <property type="term" value="F:DNA-binding transcription factor activity"/>
    <property type="evidence" value="ECO:0007669"/>
    <property type="project" value="TreeGrafter"/>
</dbReference>
<feature type="domain" description="HTH tetR-type" evidence="5">
    <location>
        <begin position="6"/>
        <end position="66"/>
    </location>
</feature>
<keyword evidence="2 4" id="KW-0238">DNA-binding</keyword>
<accession>A0A098B926</accession>
<dbReference type="PRINTS" id="PR00455">
    <property type="entry name" value="HTHTETR"/>
</dbReference>
<evidence type="ECO:0000256" key="1">
    <source>
        <dbReference type="ARBA" id="ARBA00023015"/>
    </source>
</evidence>
<dbReference type="InterPro" id="IPR050109">
    <property type="entry name" value="HTH-type_TetR-like_transc_reg"/>
</dbReference>
<feature type="DNA-binding region" description="H-T-H motif" evidence="4">
    <location>
        <begin position="29"/>
        <end position="48"/>
    </location>
</feature>
<dbReference type="Gene3D" id="1.10.357.10">
    <property type="entry name" value="Tetracycline Repressor, domain 2"/>
    <property type="match status" value="1"/>
</dbReference>
<dbReference type="InterPro" id="IPR001647">
    <property type="entry name" value="HTH_TetR"/>
</dbReference>
<sequence>MVDVEQTTQQRILQAAQEEFLRLGFQNSSLRSIAKACGVTTGALYGYYADKEALFDALVREAAETLYEIYRRGHEEFEALPLERQLTEMTEEIEPRIWKCFDYVYEHYDAFKLLICHAEGTSYENYVHRMAEVEVQSSAIFLSRMASIGRTVSPIPDDLNHMLASAYLTGFFEVVAHDMPKEEAREYIGRLTDFFSAGWKNLLGLD</sequence>
<keyword evidence="1" id="KW-0805">Transcription regulation</keyword>
<evidence type="ECO:0000256" key="2">
    <source>
        <dbReference type="ARBA" id="ARBA00023125"/>
    </source>
</evidence>
<dbReference type="PANTHER" id="PTHR30055">
    <property type="entry name" value="HTH-TYPE TRANSCRIPTIONAL REGULATOR RUTR"/>
    <property type="match status" value="1"/>
</dbReference>
<dbReference type="GO" id="GO:0000976">
    <property type="term" value="F:transcription cis-regulatory region binding"/>
    <property type="evidence" value="ECO:0007669"/>
    <property type="project" value="TreeGrafter"/>
</dbReference>
<evidence type="ECO:0000256" key="4">
    <source>
        <dbReference type="PROSITE-ProRule" id="PRU00335"/>
    </source>
</evidence>
<dbReference type="PATRIC" id="fig|49338.4.peg.5362"/>
<dbReference type="SUPFAM" id="SSF46689">
    <property type="entry name" value="Homeodomain-like"/>
    <property type="match status" value="1"/>
</dbReference>
<evidence type="ECO:0000256" key="3">
    <source>
        <dbReference type="ARBA" id="ARBA00023163"/>
    </source>
</evidence>
<name>A0A098B926_DESHA</name>
<reference evidence="6" key="1">
    <citation type="submission" date="2014-07" db="EMBL/GenBank/DDBJ databases">
        <authorList>
            <person name="Hornung V.Bastian."/>
        </authorList>
    </citation>
    <scope>NUCLEOTIDE SEQUENCE</scope>
    <source>
        <strain evidence="6">PCE-S</strain>
    </source>
</reference>
<dbReference type="InterPro" id="IPR009057">
    <property type="entry name" value="Homeodomain-like_sf"/>
</dbReference>
<dbReference type="AlphaFoldDB" id="A0A098B926"/>
<gene>
    <name evidence="6" type="ORF">DPCES_4986</name>
</gene>
<evidence type="ECO:0000313" key="6">
    <source>
        <dbReference type="EMBL" id="CDX04872.1"/>
    </source>
</evidence>
<dbReference type="PANTHER" id="PTHR30055:SF234">
    <property type="entry name" value="HTH-TYPE TRANSCRIPTIONAL REGULATOR BETI"/>
    <property type="match status" value="1"/>
</dbReference>
<dbReference type="Pfam" id="PF00440">
    <property type="entry name" value="TetR_N"/>
    <property type="match status" value="1"/>
</dbReference>
<organism evidence="6">
    <name type="scientific">Desulfitobacterium hafniense</name>
    <name type="common">Desulfitobacterium frappieri</name>
    <dbReference type="NCBI Taxonomy" id="49338"/>
    <lineage>
        <taxon>Bacteria</taxon>
        <taxon>Bacillati</taxon>
        <taxon>Bacillota</taxon>
        <taxon>Clostridia</taxon>
        <taxon>Eubacteriales</taxon>
        <taxon>Desulfitobacteriaceae</taxon>
        <taxon>Desulfitobacterium</taxon>
    </lineage>
</organism>
<dbReference type="PROSITE" id="PS50977">
    <property type="entry name" value="HTH_TETR_2"/>
    <property type="match status" value="1"/>
</dbReference>
<protein>
    <submittedName>
        <fullName evidence="6">Regulatory protein TetR</fullName>
    </submittedName>
</protein>
<dbReference type="RefSeq" id="WP_208926484.1">
    <property type="nucleotide sequence ID" value="NZ_JAYFNZ010000007.1"/>
</dbReference>